<feature type="domain" description="HTH iclR-type" evidence="4">
    <location>
        <begin position="24"/>
        <end position="84"/>
    </location>
</feature>
<protein>
    <submittedName>
        <fullName evidence="6">IclR family transcriptional regulator</fullName>
    </submittedName>
</protein>
<dbReference type="EMBL" id="BAAALN010000003">
    <property type="protein sequence ID" value="GAA1228829.1"/>
    <property type="molecule type" value="Genomic_DNA"/>
</dbReference>
<feature type="domain" description="IclR-ED" evidence="5">
    <location>
        <begin position="85"/>
        <end position="266"/>
    </location>
</feature>
<name>A0ABN1W2Y0_9PSEU</name>
<dbReference type="InterPro" id="IPR014757">
    <property type="entry name" value="Tscrpt_reg_IclR_C"/>
</dbReference>
<evidence type="ECO:0000313" key="7">
    <source>
        <dbReference type="Proteomes" id="UP001500653"/>
    </source>
</evidence>
<keyword evidence="3" id="KW-0804">Transcription</keyword>
<dbReference type="PROSITE" id="PS51078">
    <property type="entry name" value="ICLR_ED"/>
    <property type="match status" value="1"/>
</dbReference>
<reference evidence="6 7" key="1">
    <citation type="journal article" date="2019" name="Int. J. Syst. Evol. Microbiol.">
        <title>The Global Catalogue of Microorganisms (GCM) 10K type strain sequencing project: providing services to taxonomists for standard genome sequencing and annotation.</title>
        <authorList>
            <consortium name="The Broad Institute Genomics Platform"/>
            <consortium name="The Broad Institute Genome Sequencing Center for Infectious Disease"/>
            <person name="Wu L."/>
            <person name="Ma J."/>
        </authorList>
    </citation>
    <scope>NUCLEOTIDE SEQUENCE [LARGE SCALE GENOMIC DNA]</scope>
    <source>
        <strain evidence="6 7">JCM 13023</strain>
    </source>
</reference>
<evidence type="ECO:0000313" key="6">
    <source>
        <dbReference type="EMBL" id="GAA1228829.1"/>
    </source>
</evidence>
<accession>A0ABN1W2Y0</accession>
<dbReference type="Pfam" id="PF09339">
    <property type="entry name" value="HTH_IclR"/>
    <property type="match status" value="1"/>
</dbReference>
<dbReference type="InterPro" id="IPR005471">
    <property type="entry name" value="Tscrpt_reg_IclR_N"/>
</dbReference>
<organism evidence="6 7">
    <name type="scientific">Prauserella halophila</name>
    <dbReference type="NCBI Taxonomy" id="185641"/>
    <lineage>
        <taxon>Bacteria</taxon>
        <taxon>Bacillati</taxon>
        <taxon>Actinomycetota</taxon>
        <taxon>Actinomycetes</taxon>
        <taxon>Pseudonocardiales</taxon>
        <taxon>Pseudonocardiaceae</taxon>
        <taxon>Prauserella</taxon>
    </lineage>
</organism>
<dbReference type="SUPFAM" id="SSF55781">
    <property type="entry name" value="GAF domain-like"/>
    <property type="match status" value="1"/>
</dbReference>
<dbReference type="Pfam" id="PF01614">
    <property type="entry name" value="IclR_C"/>
    <property type="match status" value="1"/>
</dbReference>
<comment type="caution">
    <text evidence="6">The sequence shown here is derived from an EMBL/GenBank/DDBJ whole genome shotgun (WGS) entry which is preliminary data.</text>
</comment>
<dbReference type="InterPro" id="IPR036388">
    <property type="entry name" value="WH-like_DNA-bd_sf"/>
</dbReference>
<evidence type="ECO:0000256" key="3">
    <source>
        <dbReference type="ARBA" id="ARBA00023163"/>
    </source>
</evidence>
<evidence type="ECO:0000256" key="1">
    <source>
        <dbReference type="ARBA" id="ARBA00023015"/>
    </source>
</evidence>
<evidence type="ECO:0000259" key="5">
    <source>
        <dbReference type="PROSITE" id="PS51078"/>
    </source>
</evidence>
<dbReference type="PANTHER" id="PTHR30136:SF35">
    <property type="entry name" value="HTH-TYPE TRANSCRIPTIONAL REGULATOR RV1719"/>
    <property type="match status" value="1"/>
</dbReference>
<gene>
    <name evidence="6" type="ORF">GCM10009676_09090</name>
</gene>
<proteinExistence type="predicted"/>
<keyword evidence="2" id="KW-0238">DNA-binding</keyword>
<dbReference type="InterPro" id="IPR050707">
    <property type="entry name" value="HTH_MetabolicPath_Reg"/>
</dbReference>
<dbReference type="PANTHER" id="PTHR30136">
    <property type="entry name" value="HELIX-TURN-HELIX TRANSCRIPTIONAL REGULATOR, ICLR FAMILY"/>
    <property type="match status" value="1"/>
</dbReference>
<evidence type="ECO:0000259" key="4">
    <source>
        <dbReference type="PROSITE" id="PS51077"/>
    </source>
</evidence>
<evidence type="ECO:0000256" key="2">
    <source>
        <dbReference type="ARBA" id="ARBA00023125"/>
    </source>
</evidence>
<keyword evidence="1" id="KW-0805">Transcription regulation</keyword>
<dbReference type="PROSITE" id="PS51077">
    <property type="entry name" value="HTH_ICLR"/>
    <property type="match status" value="1"/>
</dbReference>
<dbReference type="SUPFAM" id="SSF46785">
    <property type="entry name" value="Winged helix' DNA-binding domain"/>
    <property type="match status" value="1"/>
</dbReference>
<keyword evidence="7" id="KW-1185">Reference proteome</keyword>
<dbReference type="Gene3D" id="1.10.10.10">
    <property type="entry name" value="Winged helix-like DNA-binding domain superfamily/Winged helix DNA-binding domain"/>
    <property type="match status" value="1"/>
</dbReference>
<dbReference type="RefSeq" id="WP_253862692.1">
    <property type="nucleotide sequence ID" value="NZ_BAAALN010000003.1"/>
</dbReference>
<dbReference type="Proteomes" id="UP001500653">
    <property type="component" value="Unassembled WGS sequence"/>
</dbReference>
<dbReference type="InterPro" id="IPR029016">
    <property type="entry name" value="GAF-like_dom_sf"/>
</dbReference>
<dbReference type="SMART" id="SM00346">
    <property type="entry name" value="HTH_ICLR"/>
    <property type="match status" value="1"/>
</dbReference>
<dbReference type="InterPro" id="IPR036390">
    <property type="entry name" value="WH_DNA-bd_sf"/>
</dbReference>
<sequence>MADVANTPEDSGGTETSGSSARPILVLQKIRRIFECFTLEDPELGLREIVGRTGLPASTCQRLVQNLVSEGFLSRDGDVYRIGLGMVRWAAPGTYGMDLVKLARPVLDELRDVAGETSFLQVRDGPHRTIVSLSEVRNVVIQRFTVGMVMPLHVGSAGKVFLAYDPDAWRDAIENGLRTRGDNRAVSLDDLQREVAGVREAGYSATFEERAVGAGSLSAPVFDMDRSVAAAIGVGAPIQRFTEADAERIAPRVVSAAKQLSASIGYRE</sequence>
<dbReference type="Gene3D" id="3.30.450.40">
    <property type="match status" value="1"/>
</dbReference>